<dbReference type="GO" id="GO:0005576">
    <property type="term" value="C:extracellular region"/>
    <property type="evidence" value="ECO:0007669"/>
    <property type="project" value="TreeGrafter"/>
</dbReference>
<dbReference type="STRING" id="1316194.A0A1Q5T2Y5"/>
<evidence type="ECO:0000256" key="8">
    <source>
        <dbReference type="ARBA" id="ARBA00023295"/>
    </source>
</evidence>
<evidence type="ECO:0000256" key="2">
    <source>
        <dbReference type="ARBA" id="ARBA00008773"/>
    </source>
</evidence>
<evidence type="ECO:0000256" key="11">
    <source>
        <dbReference type="ARBA" id="ARBA00041761"/>
    </source>
</evidence>
<dbReference type="InterPro" id="IPR017853">
    <property type="entry name" value="GH"/>
</dbReference>
<keyword evidence="4" id="KW-0964">Secreted</keyword>
<dbReference type="InterPro" id="IPR000490">
    <property type="entry name" value="Glyco_hydro_17"/>
</dbReference>
<dbReference type="GO" id="GO:0009277">
    <property type="term" value="C:fungal-type cell wall"/>
    <property type="evidence" value="ECO:0007669"/>
    <property type="project" value="TreeGrafter"/>
</dbReference>
<evidence type="ECO:0000256" key="9">
    <source>
        <dbReference type="ARBA" id="ARBA00036824"/>
    </source>
</evidence>
<comment type="caution">
    <text evidence="14">The sequence shown here is derived from an EMBL/GenBank/DDBJ whole genome shotgun (WGS) entry which is preliminary data.</text>
</comment>
<evidence type="ECO:0000313" key="14">
    <source>
        <dbReference type="EMBL" id="OKO94584.1"/>
    </source>
</evidence>
<dbReference type="SUPFAM" id="SSF51445">
    <property type="entry name" value="(Trans)glycosidases"/>
    <property type="match status" value="1"/>
</dbReference>
<evidence type="ECO:0000256" key="6">
    <source>
        <dbReference type="ARBA" id="ARBA00022801"/>
    </source>
</evidence>
<name>A0A1Q5T2Y5_9EURO</name>
<comment type="subcellular location">
    <subcellularLocation>
        <location evidence="1">Secreted</location>
        <location evidence="1">Cell wall</location>
    </subcellularLocation>
</comment>
<dbReference type="GO" id="GO:0009986">
    <property type="term" value="C:cell surface"/>
    <property type="evidence" value="ECO:0007669"/>
    <property type="project" value="TreeGrafter"/>
</dbReference>
<feature type="signal peptide" evidence="13">
    <location>
        <begin position="1"/>
        <end position="20"/>
    </location>
</feature>
<keyword evidence="3" id="KW-0134">Cell wall</keyword>
<dbReference type="PANTHER" id="PTHR16631">
    <property type="entry name" value="GLUCAN 1,3-BETA-GLUCOSIDASE"/>
    <property type="match status" value="1"/>
</dbReference>
<gene>
    <name evidence="14" type="ORF">PENSUB_11851</name>
</gene>
<dbReference type="Gene3D" id="3.20.20.80">
    <property type="entry name" value="Glycosidases"/>
    <property type="match status" value="1"/>
</dbReference>
<keyword evidence="8" id="KW-0326">Glycosidase</keyword>
<feature type="chain" id="PRO_5013089801" description="glucan 1,3-beta-glucosidase" evidence="13">
    <location>
        <begin position="21"/>
        <end position="319"/>
    </location>
</feature>
<comment type="catalytic activity">
    <reaction evidence="9">
        <text>Successive hydrolysis of beta-D-glucose units from the non-reducing ends of (1-&gt;3)-beta-D-glucans, releasing alpha-glucose.</text>
        <dbReference type="EC" id="3.2.1.58"/>
    </reaction>
</comment>
<dbReference type="Proteomes" id="UP000186955">
    <property type="component" value="Unassembled WGS sequence"/>
</dbReference>
<dbReference type="EC" id="3.2.1.58" evidence="10"/>
<keyword evidence="6" id="KW-0378">Hydrolase</keyword>
<organism evidence="14 15">
    <name type="scientific">Penicillium subrubescens</name>
    <dbReference type="NCBI Taxonomy" id="1316194"/>
    <lineage>
        <taxon>Eukaryota</taxon>
        <taxon>Fungi</taxon>
        <taxon>Dikarya</taxon>
        <taxon>Ascomycota</taxon>
        <taxon>Pezizomycotina</taxon>
        <taxon>Eurotiomycetes</taxon>
        <taxon>Eurotiomycetidae</taxon>
        <taxon>Eurotiales</taxon>
        <taxon>Aspergillaceae</taxon>
        <taxon>Penicillium</taxon>
    </lineage>
</organism>
<dbReference type="AlphaFoldDB" id="A0A1Q5T2Y5"/>
<accession>A0A1Q5T2Y5</accession>
<evidence type="ECO:0000256" key="1">
    <source>
        <dbReference type="ARBA" id="ARBA00004191"/>
    </source>
</evidence>
<evidence type="ECO:0000256" key="13">
    <source>
        <dbReference type="SAM" id="SignalP"/>
    </source>
</evidence>
<evidence type="ECO:0000256" key="3">
    <source>
        <dbReference type="ARBA" id="ARBA00022512"/>
    </source>
</evidence>
<sequence length="319" mass="34469">MRVSGLLPIILAAAPALVSARGTLGFSLGDKNADGTCKSTKDYESDFDNLKSLATLVRTYSGTECDTPQNIIPAAKNKGFKVVLGIWVGKQDKSDMGTNDASFQKDFAALKKTVPGNEDVIEAITVGSETLYRGDLTGPQLHNYISAVAKQFPKVTVGTADSWNKFADGTADDLFTTNTDANPMVTYVLANAFAYWQGTAADKAYKTYFDDMSGAMTHIQKIAGDNADKIRVINGETGWPTDGGSDYEAALAGTKNAETFWKTGVCGMLAWGVDLFYFEAFDESWKPASVGDNGKPMDEKHWGLFTADRKVKFDTSCPK</sequence>
<dbReference type="GO" id="GO:0042973">
    <property type="term" value="F:glucan endo-1,3-beta-D-glucosidase activity"/>
    <property type="evidence" value="ECO:0007669"/>
    <property type="project" value="TreeGrafter"/>
</dbReference>
<evidence type="ECO:0000256" key="4">
    <source>
        <dbReference type="ARBA" id="ARBA00022525"/>
    </source>
</evidence>
<evidence type="ECO:0000256" key="5">
    <source>
        <dbReference type="ARBA" id="ARBA00022729"/>
    </source>
</evidence>
<dbReference type="OrthoDB" id="1293114at2759"/>
<evidence type="ECO:0000313" key="15">
    <source>
        <dbReference type="Proteomes" id="UP000186955"/>
    </source>
</evidence>
<keyword evidence="5 13" id="KW-0732">Signal</keyword>
<comment type="similarity">
    <text evidence="2 12">Belongs to the glycosyl hydrolase 17 family.</text>
</comment>
<dbReference type="Pfam" id="PF00332">
    <property type="entry name" value="Glyco_hydro_17"/>
    <property type="match status" value="1"/>
</dbReference>
<dbReference type="GO" id="GO:0004338">
    <property type="term" value="F:glucan exo-1,3-beta-glucosidase activity"/>
    <property type="evidence" value="ECO:0007669"/>
    <property type="project" value="UniProtKB-EC"/>
</dbReference>
<keyword evidence="15" id="KW-1185">Reference proteome</keyword>
<evidence type="ECO:0000256" key="10">
    <source>
        <dbReference type="ARBA" id="ARBA00038929"/>
    </source>
</evidence>
<evidence type="ECO:0000256" key="7">
    <source>
        <dbReference type="ARBA" id="ARBA00023180"/>
    </source>
</evidence>
<evidence type="ECO:0000256" key="12">
    <source>
        <dbReference type="RuleBase" id="RU004335"/>
    </source>
</evidence>
<dbReference type="InterPro" id="IPR050732">
    <property type="entry name" value="Beta-glucan_modifiers"/>
</dbReference>
<protein>
    <recommendedName>
        <fullName evidence="10">glucan 1,3-beta-glucosidase</fullName>
        <ecNumber evidence="10">3.2.1.58</ecNumber>
    </recommendedName>
    <alternativeName>
        <fullName evidence="11">Exo-1,3-beta-glucanase</fullName>
    </alternativeName>
</protein>
<dbReference type="GO" id="GO:0071555">
    <property type="term" value="P:cell wall organization"/>
    <property type="evidence" value="ECO:0007669"/>
    <property type="project" value="TreeGrafter"/>
</dbReference>
<reference evidence="14 15" key="1">
    <citation type="submission" date="2016-10" db="EMBL/GenBank/DDBJ databases">
        <title>Genome sequence of the ascomycete fungus Penicillium subrubescens.</title>
        <authorList>
            <person name="De Vries R.P."/>
            <person name="Peng M."/>
            <person name="Dilokpimol A."/>
            <person name="Hilden K."/>
            <person name="Makela M.R."/>
            <person name="Grigoriev I."/>
            <person name="Riley R."/>
            <person name="Granchi Z."/>
        </authorList>
    </citation>
    <scope>NUCLEOTIDE SEQUENCE [LARGE SCALE GENOMIC DNA]</scope>
    <source>
        <strain evidence="14 15">CBS 132785</strain>
    </source>
</reference>
<proteinExistence type="inferred from homology"/>
<dbReference type="GO" id="GO:0005975">
    <property type="term" value="P:carbohydrate metabolic process"/>
    <property type="evidence" value="ECO:0007669"/>
    <property type="project" value="InterPro"/>
</dbReference>
<dbReference type="EMBL" id="MNBE01000719">
    <property type="protein sequence ID" value="OKO94584.1"/>
    <property type="molecule type" value="Genomic_DNA"/>
</dbReference>
<keyword evidence="7" id="KW-0325">Glycoprotein</keyword>
<dbReference type="PANTHER" id="PTHR16631:SF26">
    <property type="entry name" value="GLUCAN 1,3-BETA-GLUCOSIDASE"/>
    <property type="match status" value="1"/>
</dbReference>